<evidence type="ECO:0000313" key="1">
    <source>
        <dbReference type="EMBL" id="DAF57526.1"/>
    </source>
</evidence>
<dbReference type="EMBL" id="BK032734">
    <property type="protein sequence ID" value="DAF57526.1"/>
    <property type="molecule type" value="Genomic_DNA"/>
</dbReference>
<sequence>MYAINKMTSFAEFDKYFFNIANSYVIGDTFKFDSSEDHGNKLQKWEQVDDRFHSFYGSTYEVPLEPPTQRKEAIKVAIVGDKWLMSENILYRNPEYNRIMTELDNRWAVTKYYSVKDEIKDIFPNAEIDVVGDYSNGATELNTLDKVIDYVKAHKDIDYLVCNTSEPKRDKLKELDVLCSENNIKCCVVTTVPNTLNDFTSHINELRQNDYEMLIFDIAEYIYKHINIIKFKCHVEGTYTGDQIEREYGWLYKTNEDEPLSQKYFEHYYVETENYTKRYLQFIYDKIKRKVIEKLFGIKKNSYYITFNHYFVGSNMNDTIYAKYFGTHGKYPLDGKQNKQSYKTGDIHGSWRWESKYCNDGTHWNLFKNSGEFITVSVSLGFSENLFSCEYFGATGYDEWVTANDGVKQFCNLLKIRQWCPPGGHEVQMIPPPVFHGTGCPWFVISEENKEQYKSRNDVKCPIEFIVRRDNTSASIVMHLDKTDTGEKEIFSAISFGRFEQSHRETNTRYSLYVAGGATGLANDIYVYQSEGGITYTDGNVYDLNVKNIAMSNSDIVNPTQFYNARWSNFKVLCEDSKWRSIYTLSQGAETVGYPECRAPSPTYATRLAKPSNFTPDFMITKNPMSQKKRFFINTKKKYNTIKKEAREYNIQMDDISIVANGVDKAHYFLGSVPNVYIHYDYLMPLGLIEFNDGMYLNLPCVWDERLYHYKVHLEVVNEEWKPLDTVEEYEKKKMDEKRNKILYRTLIRLGEILV</sequence>
<name>A0A8S5T2Q4_9CAUD</name>
<organism evidence="1">
    <name type="scientific">Myoviridae sp. ctqfO1</name>
    <dbReference type="NCBI Taxonomy" id="2827710"/>
    <lineage>
        <taxon>Viruses</taxon>
        <taxon>Duplodnaviria</taxon>
        <taxon>Heunggongvirae</taxon>
        <taxon>Uroviricota</taxon>
        <taxon>Caudoviricetes</taxon>
    </lineage>
</organism>
<accession>A0A8S5T2Q4</accession>
<protein>
    <submittedName>
        <fullName evidence="1">Uncharacterized protein</fullName>
    </submittedName>
</protein>
<reference evidence="1" key="1">
    <citation type="journal article" date="2021" name="Proc. Natl. Acad. Sci. U.S.A.">
        <title>A Catalog of Tens of Thousands of Viruses from Human Metagenomes Reveals Hidden Associations with Chronic Diseases.</title>
        <authorList>
            <person name="Tisza M.J."/>
            <person name="Buck C.B."/>
        </authorList>
    </citation>
    <scope>NUCLEOTIDE SEQUENCE</scope>
    <source>
        <strain evidence="1">CtqfO1</strain>
    </source>
</reference>
<proteinExistence type="predicted"/>